<dbReference type="Pfam" id="PF11799">
    <property type="entry name" value="IMS_C"/>
    <property type="match status" value="1"/>
</dbReference>
<dbReference type="Proteomes" id="UP000494165">
    <property type="component" value="Unassembled WGS sequence"/>
</dbReference>
<dbReference type="Gene3D" id="3.30.70.270">
    <property type="match status" value="1"/>
</dbReference>
<accession>A0A8S1CXV7</accession>
<dbReference type="GO" id="GO:0019985">
    <property type="term" value="P:translesion synthesis"/>
    <property type="evidence" value="ECO:0007669"/>
    <property type="project" value="TreeGrafter"/>
</dbReference>
<organism evidence="3 4">
    <name type="scientific">Cloeon dipterum</name>
    <dbReference type="NCBI Taxonomy" id="197152"/>
    <lineage>
        <taxon>Eukaryota</taxon>
        <taxon>Metazoa</taxon>
        <taxon>Ecdysozoa</taxon>
        <taxon>Arthropoda</taxon>
        <taxon>Hexapoda</taxon>
        <taxon>Insecta</taxon>
        <taxon>Pterygota</taxon>
        <taxon>Palaeoptera</taxon>
        <taxon>Ephemeroptera</taxon>
        <taxon>Pisciforma</taxon>
        <taxon>Baetidae</taxon>
        <taxon>Cloeon</taxon>
    </lineage>
</organism>
<dbReference type="EMBL" id="CADEPI010000078">
    <property type="protein sequence ID" value="CAB3372933.1"/>
    <property type="molecule type" value="Genomic_DNA"/>
</dbReference>
<dbReference type="FunFam" id="3.40.1170.60:FF:000006">
    <property type="entry name" value="DNA polymerase iota"/>
    <property type="match status" value="1"/>
</dbReference>
<dbReference type="PANTHER" id="PTHR46404">
    <property type="entry name" value="DNA POLYMERASE IOTA"/>
    <property type="match status" value="1"/>
</dbReference>
<dbReference type="PROSITE" id="PS50173">
    <property type="entry name" value="UMUC"/>
    <property type="match status" value="1"/>
</dbReference>
<dbReference type="Pfam" id="PF14377">
    <property type="entry name" value="UBM"/>
    <property type="match status" value="1"/>
</dbReference>
<protein>
    <recommendedName>
        <fullName evidence="2">UmuC domain-containing protein</fullName>
    </recommendedName>
</protein>
<proteinExistence type="predicted"/>
<dbReference type="InterPro" id="IPR043502">
    <property type="entry name" value="DNA/RNA_pol_sf"/>
</dbReference>
<evidence type="ECO:0000313" key="4">
    <source>
        <dbReference type="Proteomes" id="UP000494165"/>
    </source>
</evidence>
<dbReference type="AlphaFoldDB" id="A0A8S1CXV7"/>
<feature type="domain" description="UmuC" evidence="2">
    <location>
        <begin position="23"/>
        <end position="237"/>
    </location>
</feature>
<dbReference type="InterPro" id="IPR025527">
    <property type="entry name" value="HUWE1/Rev1_UBM"/>
</dbReference>
<dbReference type="InterPro" id="IPR043128">
    <property type="entry name" value="Rev_trsase/Diguanyl_cyclase"/>
</dbReference>
<reference evidence="3 4" key="1">
    <citation type="submission" date="2020-04" db="EMBL/GenBank/DDBJ databases">
        <authorList>
            <person name="Alioto T."/>
            <person name="Alioto T."/>
            <person name="Gomez Garrido J."/>
        </authorList>
    </citation>
    <scope>NUCLEOTIDE SEQUENCE [LARGE SCALE GENOMIC DNA]</scope>
</reference>
<dbReference type="PIRSF" id="PIRSF036603">
    <property type="entry name" value="DPol_eta"/>
    <property type="match status" value="1"/>
</dbReference>
<dbReference type="GO" id="GO:0003887">
    <property type="term" value="F:DNA-directed DNA polymerase activity"/>
    <property type="evidence" value="ECO:0007669"/>
    <property type="project" value="TreeGrafter"/>
</dbReference>
<keyword evidence="1" id="KW-0808">Transferase</keyword>
<gene>
    <name evidence="3" type="ORF">CLODIP_2_CD11072</name>
</gene>
<dbReference type="InterPro" id="IPR036775">
    <property type="entry name" value="DNA_pol_Y-fam_lit_finger_sf"/>
</dbReference>
<dbReference type="SUPFAM" id="SSF100879">
    <property type="entry name" value="Lesion bypass DNA polymerase (Y-family), little finger domain"/>
    <property type="match status" value="1"/>
</dbReference>
<evidence type="ECO:0000259" key="2">
    <source>
        <dbReference type="PROSITE" id="PS50173"/>
    </source>
</evidence>
<dbReference type="GO" id="GO:0003684">
    <property type="term" value="F:damaged DNA binding"/>
    <property type="evidence" value="ECO:0007669"/>
    <property type="project" value="InterPro"/>
</dbReference>
<evidence type="ECO:0000256" key="1">
    <source>
        <dbReference type="ARBA" id="ARBA00022679"/>
    </source>
</evidence>
<name>A0A8S1CXV7_9INSE</name>
<dbReference type="InterPro" id="IPR017961">
    <property type="entry name" value="DNA_pol_Y-fam_little_finger"/>
</dbReference>
<dbReference type="Pfam" id="PF00817">
    <property type="entry name" value="IMS"/>
    <property type="match status" value="1"/>
</dbReference>
<dbReference type="Gene3D" id="3.40.1170.60">
    <property type="match status" value="1"/>
</dbReference>
<dbReference type="PANTHER" id="PTHR46404:SF1">
    <property type="entry name" value="DNA POLYMERASE IOTA"/>
    <property type="match status" value="1"/>
</dbReference>
<dbReference type="SUPFAM" id="SSF56672">
    <property type="entry name" value="DNA/RNA polymerases"/>
    <property type="match status" value="1"/>
</dbReference>
<sequence length="499" mass="54842">MDEDQVIMIPPDCVSSLGHSRTIVHIDADCFYAQVEMLENPELRDKPLGVQQKNIVVTCNYVAREKGVSKLMLVAEARKLSPGLVLVNGEDLARYRVMSDRVTDLLQSRFSSLVERLGLDENFVDVSEMVKARTPTAQVAGHVYGDLVREEEEQRLECHCGCDQRVKIGSQVAQEMREAIREEVGLTTCAGVSYNKVLAKLVGSQHKPNQQTTLFSWQAHKLISSLPGGVRAIPGIGRQMSDLLKSGGISSLCDLQQAGLDTLMTIFGNSDRASVVQKLAFGVDDTPVKPSGRPKSLGIEDAVKGVNCAQDAEAKIEALSGRLLDLLTAQQDGRLPGTVRLTVRKWDKATKEARRESRQAAMPALPPLHSETFRASSLAKMMPLLKELFAKMVPDKNEFHLTLLGVAFTNFCDRKSGKGSISSFLQPVAKKARLDGTGVEASTSHGLLPPEVDRDVFNSLPAEMQEEILADWKNRQQTLSSPTKAKKKCTINDYFGKKK</sequence>
<comment type="caution">
    <text evidence="3">The sequence shown here is derived from an EMBL/GenBank/DDBJ whole genome shotgun (WGS) entry which is preliminary data.</text>
</comment>
<evidence type="ECO:0000313" key="3">
    <source>
        <dbReference type="EMBL" id="CAB3372933.1"/>
    </source>
</evidence>
<keyword evidence="4" id="KW-1185">Reference proteome</keyword>
<dbReference type="InterPro" id="IPR001126">
    <property type="entry name" value="UmuC"/>
</dbReference>
<dbReference type="GO" id="GO:0006281">
    <property type="term" value="P:DNA repair"/>
    <property type="evidence" value="ECO:0007669"/>
    <property type="project" value="InterPro"/>
</dbReference>
<dbReference type="Gene3D" id="1.10.150.20">
    <property type="entry name" value="5' to 3' exonuclease, C-terminal subdomain"/>
    <property type="match status" value="1"/>
</dbReference>
<dbReference type="Gene3D" id="6.10.250.1630">
    <property type="match status" value="1"/>
</dbReference>
<dbReference type="Gene3D" id="3.30.1490.100">
    <property type="entry name" value="DNA polymerase, Y-family, little finger domain"/>
    <property type="match status" value="1"/>
</dbReference>
<dbReference type="OrthoDB" id="1747274at2759"/>